<dbReference type="InterPro" id="IPR016186">
    <property type="entry name" value="C-type_lectin-like/link_sf"/>
</dbReference>
<dbReference type="InterPro" id="IPR016187">
    <property type="entry name" value="CTDL_fold"/>
</dbReference>
<gene>
    <name evidence="2" type="ORF">BRAN1462_LOCUS9499</name>
</gene>
<feature type="compositionally biased region" description="Basic and acidic residues" evidence="1">
    <location>
        <begin position="116"/>
        <end position="126"/>
    </location>
</feature>
<feature type="region of interest" description="Disordered" evidence="1">
    <location>
        <begin position="93"/>
        <end position="126"/>
    </location>
</feature>
<dbReference type="AlphaFoldDB" id="A0A7S2N5T9"/>
<accession>A0A7S2N5T9</accession>
<proteinExistence type="predicted"/>
<sequence length="126" mass="13011">MRAAMRRAAALGKIDTVDGSVWLGGSFSAVGGRWEWDDGEDVASTTAARAQLPHGGAAASSSSPWLAVSPDGTWKASRADQSMAIMCQVAERRWAPPPAGGGAGPEKRPAPVQADRGVRRGDGVKV</sequence>
<dbReference type="CDD" id="cd00037">
    <property type="entry name" value="CLECT"/>
    <property type="match status" value="1"/>
</dbReference>
<evidence type="ECO:0000313" key="2">
    <source>
        <dbReference type="EMBL" id="CAD9521353.1"/>
    </source>
</evidence>
<reference evidence="2" key="1">
    <citation type="submission" date="2021-01" db="EMBL/GenBank/DDBJ databases">
        <authorList>
            <person name="Corre E."/>
            <person name="Pelletier E."/>
            <person name="Niang G."/>
            <person name="Scheremetjew M."/>
            <person name="Finn R."/>
            <person name="Kale V."/>
            <person name="Holt S."/>
            <person name="Cochrane G."/>
            <person name="Meng A."/>
            <person name="Brown T."/>
            <person name="Cohen L."/>
        </authorList>
    </citation>
    <scope>NUCLEOTIDE SEQUENCE</scope>
    <source>
        <strain evidence="2">RCC3387</strain>
    </source>
</reference>
<dbReference type="SUPFAM" id="SSF56436">
    <property type="entry name" value="C-type lectin-like"/>
    <property type="match status" value="1"/>
</dbReference>
<dbReference type="Gene3D" id="3.10.100.10">
    <property type="entry name" value="Mannose-Binding Protein A, subunit A"/>
    <property type="match status" value="1"/>
</dbReference>
<organism evidence="2">
    <name type="scientific">Zooxanthella nutricula</name>
    <dbReference type="NCBI Taxonomy" id="1333877"/>
    <lineage>
        <taxon>Eukaryota</taxon>
        <taxon>Sar</taxon>
        <taxon>Alveolata</taxon>
        <taxon>Dinophyceae</taxon>
        <taxon>Peridiniales</taxon>
        <taxon>Peridiniales incertae sedis</taxon>
        <taxon>Zooxanthella</taxon>
    </lineage>
</organism>
<protein>
    <recommendedName>
        <fullName evidence="3">C-type lectin domain-containing protein</fullName>
    </recommendedName>
</protein>
<evidence type="ECO:0008006" key="3">
    <source>
        <dbReference type="Google" id="ProtNLM"/>
    </source>
</evidence>
<dbReference type="EMBL" id="HBGW01014935">
    <property type="protein sequence ID" value="CAD9521353.1"/>
    <property type="molecule type" value="Transcribed_RNA"/>
</dbReference>
<name>A0A7S2N5T9_9DINO</name>
<feature type="region of interest" description="Disordered" evidence="1">
    <location>
        <begin position="38"/>
        <end position="67"/>
    </location>
</feature>
<evidence type="ECO:0000256" key="1">
    <source>
        <dbReference type="SAM" id="MobiDB-lite"/>
    </source>
</evidence>